<reference evidence="3" key="1">
    <citation type="journal article" date="2017" name="Science">
        <title>Giant viruses with an expanded complement of translation system components.</title>
        <authorList>
            <person name="Schulz F."/>
            <person name="Yutin N."/>
            <person name="Ivanova N.N."/>
            <person name="Ortega D.R."/>
            <person name="Lee T.K."/>
            <person name="Vierheilig J."/>
            <person name="Daims H."/>
            <person name="Horn M."/>
            <person name="Wagner M."/>
            <person name="Jensen G.J."/>
            <person name="Kyrpides N.C."/>
            <person name="Koonin E.V."/>
            <person name="Woyke T."/>
        </authorList>
    </citation>
    <scope>NUCLEOTIDE SEQUENCE</scope>
    <source>
        <strain evidence="3">CTV1</strain>
    </source>
</reference>
<keyword evidence="2" id="KW-0472">Membrane</keyword>
<organism evidence="3">
    <name type="scientific">Catovirus CTV1</name>
    <dbReference type="NCBI Taxonomy" id="1977631"/>
    <lineage>
        <taxon>Viruses</taxon>
        <taxon>Varidnaviria</taxon>
        <taxon>Bamfordvirae</taxon>
        <taxon>Nucleocytoviricota</taxon>
        <taxon>Megaviricetes</taxon>
        <taxon>Imitervirales</taxon>
        <taxon>Mimiviridae</taxon>
        <taxon>Klosneuvirinae</taxon>
        <taxon>Catovirus</taxon>
    </lineage>
</organism>
<feature type="compositionally biased region" description="Basic and acidic residues" evidence="1">
    <location>
        <begin position="196"/>
        <end position="233"/>
    </location>
</feature>
<evidence type="ECO:0000313" key="3">
    <source>
        <dbReference type="EMBL" id="ARF09040.1"/>
    </source>
</evidence>
<name>A0A1V0SBD0_9VIRU</name>
<evidence type="ECO:0000256" key="1">
    <source>
        <dbReference type="SAM" id="MobiDB-lite"/>
    </source>
</evidence>
<keyword evidence="2" id="KW-0812">Transmembrane</keyword>
<protein>
    <submittedName>
        <fullName evidence="3">Uncharacterized protein</fullName>
    </submittedName>
</protein>
<accession>A0A1V0SBD0</accession>
<dbReference type="EMBL" id="KY684083">
    <property type="protein sequence ID" value="ARF09040.1"/>
    <property type="molecule type" value="Genomic_DNA"/>
</dbReference>
<keyword evidence="2" id="KW-1133">Transmembrane helix</keyword>
<feature type="compositionally biased region" description="Acidic residues" evidence="1">
    <location>
        <begin position="234"/>
        <end position="246"/>
    </location>
</feature>
<feature type="transmembrane region" description="Helical" evidence="2">
    <location>
        <begin position="6"/>
        <end position="23"/>
    </location>
</feature>
<proteinExistence type="predicted"/>
<sequence length="311" mass="36112">MNIKTIILVIIFIGVLIFIYFQFSGLRSDIHNLNITTKNMLNENTIIIKKQIQNQLDGNIEKIKFINSESIQQVRKMCMIHNEPIKKSSDCYTENDSEYDRVKPIKYLSDSICDTKNGPNGPSNDFYMSHDEKLSKTSPKIIDNVVFVMGENSPNDTKNILYRQSLNNMIIGESEKSISGDTIEVDNKIIQVDNDKIEKKSNNDETNKEDNKKEENKETMENKEEDIEDKKEENTEDKEEEEDDEMSVMTGEVLSINITNLQPIQKYKLDALKKIAKFHKISMSIRENGRYKSLNKNELYAKIKDFLEKNK</sequence>
<evidence type="ECO:0000256" key="2">
    <source>
        <dbReference type="SAM" id="Phobius"/>
    </source>
</evidence>
<feature type="region of interest" description="Disordered" evidence="1">
    <location>
        <begin position="196"/>
        <end position="248"/>
    </location>
</feature>
<gene>
    <name evidence="3" type="ORF">Catovirus_1_1090</name>
</gene>